<dbReference type="PRINTS" id="PR00978">
    <property type="entry name" value="STARPROTEIN"/>
</dbReference>
<dbReference type="GO" id="GO:0005765">
    <property type="term" value="C:lysosomal membrane"/>
    <property type="evidence" value="ECO:0007669"/>
    <property type="project" value="TreeGrafter"/>
</dbReference>
<evidence type="ECO:0000259" key="6">
    <source>
        <dbReference type="PROSITE" id="PS51439"/>
    </source>
</evidence>
<dbReference type="InterPro" id="IPR002913">
    <property type="entry name" value="START_lipid-bd_dom"/>
</dbReference>
<dbReference type="OrthoDB" id="5912992at2759"/>
<evidence type="ECO:0000256" key="2">
    <source>
        <dbReference type="ARBA" id="ARBA00022692"/>
    </source>
</evidence>
<feature type="domain" description="START" evidence="5">
    <location>
        <begin position="212"/>
        <end position="410"/>
    </location>
</feature>
<dbReference type="InterPro" id="IPR051869">
    <property type="entry name" value="STARD3"/>
</dbReference>
<dbReference type="WBParaSite" id="EVEC_0000976401-mRNA-1">
    <property type="protein sequence ID" value="EVEC_0000976401-mRNA-1"/>
    <property type="gene ID" value="EVEC_0000976401"/>
</dbReference>
<feature type="transmembrane region" description="Helical" evidence="4">
    <location>
        <begin position="71"/>
        <end position="90"/>
    </location>
</feature>
<feature type="domain" description="MENTAL" evidence="6">
    <location>
        <begin position="15"/>
        <end position="188"/>
    </location>
</feature>
<dbReference type="PANTHER" id="PTHR46121">
    <property type="entry name" value="STEROIDOGENIC ACUTE REGULATORY PROTEIN-LIKE"/>
    <property type="match status" value="1"/>
</dbReference>
<evidence type="ECO:0000313" key="8">
    <source>
        <dbReference type="Proteomes" id="UP000274131"/>
    </source>
</evidence>
<evidence type="ECO:0000313" key="9">
    <source>
        <dbReference type="WBParaSite" id="EVEC_0000976401-mRNA-1"/>
    </source>
</evidence>
<evidence type="ECO:0000256" key="3">
    <source>
        <dbReference type="ARBA" id="ARBA00023136"/>
    </source>
</evidence>
<organism evidence="9">
    <name type="scientific">Enterobius vermicularis</name>
    <name type="common">Human pinworm</name>
    <dbReference type="NCBI Taxonomy" id="51028"/>
    <lineage>
        <taxon>Eukaryota</taxon>
        <taxon>Metazoa</taxon>
        <taxon>Ecdysozoa</taxon>
        <taxon>Nematoda</taxon>
        <taxon>Chromadorea</taxon>
        <taxon>Rhabditida</taxon>
        <taxon>Spirurina</taxon>
        <taxon>Oxyuridomorpha</taxon>
        <taxon>Oxyuroidea</taxon>
        <taxon>Oxyuridae</taxon>
        <taxon>Enterobius</taxon>
    </lineage>
</organism>
<dbReference type="AlphaFoldDB" id="A0A0N4VG68"/>
<dbReference type="GO" id="GO:0005789">
    <property type="term" value="C:endoplasmic reticulum membrane"/>
    <property type="evidence" value="ECO:0007669"/>
    <property type="project" value="TreeGrafter"/>
</dbReference>
<evidence type="ECO:0000256" key="4">
    <source>
        <dbReference type="SAM" id="Phobius"/>
    </source>
</evidence>
<protein>
    <submittedName>
        <fullName evidence="9">MENTAL domain-containing protein</fullName>
    </submittedName>
</protein>
<feature type="transmembrane region" description="Helical" evidence="4">
    <location>
        <begin position="21"/>
        <end position="39"/>
    </location>
</feature>
<dbReference type="InterPro" id="IPR019498">
    <property type="entry name" value="MENTAL"/>
</dbReference>
<keyword evidence="4" id="KW-1133">Transmembrane helix</keyword>
<evidence type="ECO:0000256" key="1">
    <source>
        <dbReference type="ARBA" id="ARBA00004141"/>
    </source>
</evidence>
<feature type="transmembrane region" description="Helical" evidence="4">
    <location>
        <begin position="123"/>
        <end position="143"/>
    </location>
</feature>
<dbReference type="STRING" id="51028.A0A0N4VG68"/>
<dbReference type="Pfam" id="PF01852">
    <property type="entry name" value="START"/>
    <property type="match status" value="1"/>
</dbReference>
<evidence type="ECO:0000259" key="5">
    <source>
        <dbReference type="PROSITE" id="PS50848"/>
    </source>
</evidence>
<dbReference type="GO" id="GO:0008289">
    <property type="term" value="F:lipid binding"/>
    <property type="evidence" value="ECO:0007669"/>
    <property type="project" value="InterPro"/>
</dbReference>
<keyword evidence="2 4" id="KW-0812">Transmembrane</keyword>
<feature type="transmembrane region" description="Helical" evidence="4">
    <location>
        <begin position="97"/>
        <end position="117"/>
    </location>
</feature>
<name>A0A0N4VG68_ENTVE</name>
<keyword evidence="8" id="KW-1185">Reference proteome</keyword>
<proteinExistence type="predicted"/>
<dbReference type="Pfam" id="PF10457">
    <property type="entry name" value="MENTAL"/>
    <property type="match status" value="1"/>
</dbReference>
<dbReference type="InterPro" id="IPR000799">
    <property type="entry name" value="StAR-like"/>
</dbReference>
<dbReference type="PROSITE" id="PS50848">
    <property type="entry name" value="START"/>
    <property type="match status" value="1"/>
</dbReference>
<dbReference type="SMART" id="SM00234">
    <property type="entry name" value="START"/>
    <property type="match status" value="1"/>
</dbReference>
<dbReference type="PANTHER" id="PTHR46121:SF4">
    <property type="entry name" value="STEROIDOGENIC ACUTE REGULATORY PROTEIN-LIKE"/>
    <property type="match status" value="1"/>
</dbReference>
<reference evidence="7 8" key="2">
    <citation type="submission" date="2018-10" db="EMBL/GenBank/DDBJ databases">
        <authorList>
            <consortium name="Pathogen Informatics"/>
        </authorList>
    </citation>
    <scope>NUCLEOTIDE SEQUENCE [LARGE SCALE GENOMIC DNA]</scope>
</reference>
<dbReference type="InterPro" id="IPR023393">
    <property type="entry name" value="START-like_dom_sf"/>
</dbReference>
<dbReference type="GO" id="GO:0099044">
    <property type="term" value="P:vesicle tethering to endoplasmic reticulum"/>
    <property type="evidence" value="ECO:0007669"/>
    <property type="project" value="TreeGrafter"/>
</dbReference>
<accession>A0A0N4VG68</accession>
<dbReference type="Proteomes" id="UP000274131">
    <property type="component" value="Unassembled WGS sequence"/>
</dbReference>
<dbReference type="Gene3D" id="3.30.530.20">
    <property type="match status" value="1"/>
</dbReference>
<comment type="subcellular location">
    <subcellularLocation>
        <location evidence="1">Membrane</location>
        <topology evidence="1">Multi-pass membrane protein</topology>
    </subcellularLocation>
</comment>
<dbReference type="GO" id="GO:0140284">
    <property type="term" value="C:endoplasmic reticulum-endosome membrane contact site"/>
    <property type="evidence" value="ECO:0007669"/>
    <property type="project" value="TreeGrafter"/>
</dbReference>
<dbReference type="EMBL" id="UXUI01009852">
    <property type="protein sequence ID" value="VDD94410.1"/>
    <property type="molecule type" value="Genomic_DNA"/>
</dbReference>
<dbReference type="PROSITE" id="PS51439">
    <property type="entry name" value="MENTAL"/>
    <property type="match status" value="1"/>
</dbReference>
<evidence type="ECO:0000313" key="7">
    <source>
        <dbReference type="EMBL" id="VDD94410.1"/>
    </source>
</evidence>
<dbReference type="GO" id="GO:0031902">
    <property type="term" value="C:late endosome membrane"/>
    <property type="evidence" value="ECO:0007669"/>
    <property type="project" value="TreeGrafter"/>
</dbReference>
<dbReference type="SUPFAM" id="SSF55961">
    <property type="entry name" value="Bet v1-like"/>
    <property type="match status" value="1"/>
</dbReference>
<keyword evidence="3 4" id="KW-0472">Membrane</keyword>
<gene>
    <name evidence="7" type="ORF">EVEC_LOCUS9161</name>
</gene>
<sequence length="442" mass="50893">MSSVRDPLLVVDAGMGKDRRRFLIVSVFDLCLITILWLICTVTKGSDWPSIFFQEINIFEPQFLKVSMFDIVIIAVLRVFILAFCYALLLVDHWIPVALTTLITTVFLVVKVLFFFSHNPSGLPQYLMVISSLITAWFELWLVPFRVLPRERRQLIVPIETPSNIEPARGRVMTDDEFRSAMEFSSGSDSEDEKVPRLSSGQVYSEAQYIEAVEEAKKAVTEAVNDVQNWKVISTNKAEIRFCEKKRLYYLRFETRCSPQQLFKAVWKDNVLWNKQVSEFRVIMHIDQSTELCHTITVPALRRYIAPRDFLDVRRCYCYPDRGLFEGFLVSVDSSILPANSNRKVVRGFNGPSMMRVSKSEVDHSVSVYEWVMSTDLKGDIPRRLVERGTGSFLVEYAGNLYNYINDNMLESVSSHALVHINIEQTEEEDTVVECTLLEVLD</sequence>
<reference evidence="9" key="1">
    <citation type="submission" date="2017-02" db="UniProtKB">
        <authorList>
            <consortium name="WormBaseParasite"/>
        </authorList>
    </citation>
    <scope>IDENTIFICATION</scope>
</reference>